<dbReference type="OrthoDB" id="3431610at2"/>
<dbReference type="EMBL" id="FUWS01000007">
    <property type="protein sequence ID" value="SKA18868.1"/>
    <property type="molecule type" value="Genomic_DNA"/>
</dbReference>
<evidence type="ECO:0000313" key="2">
    <source>
        <dbReference type="Proteomes" id="UP000190637"/>
    </source>
</evidence>
<protein>
    <submittedName>
        <fullName evidence="1">Uncharacterized protein</fullName>
    </submittedName>
</protein>
<dbReference type="Proteomes" id="UP000190637">
    <property type="component" value="Unassembled WGS sequence"/>
</dbReference>
<proteinExistence type="predicted"/>
<reference evidence="1 2" key="1">
    <citation type="submission" date="2017-02" db="EMBL/GenBank/DDBJ databases">
        <authorList>
            <person name="Peterson S.W."/>
        </authorList>
    </citation>
    <scope>NUCLEOTIDE SEQUENCE [LARGE SCALE GENOMIC DNA]</scope>
    <source>
        <strain evidence="1 2">DSM 45154</strain>
    </source>
</reference>
<name>A0A1T4RSY9_9ACTN</name>
<evidence type="ECO:0000313" key="1">
    <source>
        <dbReference type="EMBL" id="SKA18868.1"/>
    </source>
</evidence>
<accession>A0A1T4RSY9</accession>
<gene>
    <name evidence="1" type="ORF">SAMN02745673_02938</name>
</gene>
<organism evidence="1 2">
    <name type="scientific">Marinactinospora thermotolerans DSM 45154</name>
    <dbReference type="NCBI Taxonomy" id="1122192"/>
    <lineage>
        <taxon>Bacteria</taxon>
        <taxon>Bacillati</taxon>
        <taxon>Actinomycetota</taxon>
        <taxon>Actinomycetes</taxon>
        <taxon>Streptosporangiales</taxon>
        <taxon>Nocardiopsidaceae</taxon>
        <taxon>Marinactinospora</taxon>
    </lineage>
</organism>
<sequence>MRSRHATPERPAELDRLRQHFGPLGWCLWYGEWTRSFWASHPRLDLLVEGNTFEEFEQALAEAARRLAVPRPHKPAHAARRPSLPVDPLAIAEDLSTISERAPLPI</sequence>
<keyword evidence="2" id="KW-1185">Reference proteome</keyword>
<dbReference type="AlphaFoldDB" id="A0A1T4RSY9"/>
<dbReference type="RefSeq" id="WP_078762236.1">
    <property type="nucleotide sequence ID" value="NZ_FUWS01000007.1"/>
</dbReference>